<dbReference type="RefSeq" id="WP_010938750.1">
    <property type="nucleotide sequence ID" value="NC_008751.1"/>
</dbReference>
<evidence type="ECO:0000256" key="1">
    <source>
        <dbReference type="ARBA" id="ARBA00022630"/>
    </source>
</evidence>
<organism evidence="4 5">
    <name type="scientific">Nitratidesulfovibrio vulgaris (strain DP4)</name>
    <name type="common">Desulfovibrio vulgaris</name>
    <dbReference type="NCBI Taxonomy" id="391774"/>
    <lineage>
        <taxon>Bacteria</taxon>
        <taxon>Pseudomonadati</taxon>
        <taxon>Thermodesulfobacteriota</taxon>
        <taxon>Desulfovibrionia</taxon>
        <taxon>Desulfovibrionales</taxon>
        <taxon>Desulfovibrionaceae</taxon>
        <taxon>Nitratidesulfovibrio</taxon>
    </lineage>
</organism>
<dbReference type="EC" id="1.8.1.9" evidence="4"/>
<accession>A0A0H3AAL9</accession>
<dbReference type="SMR" id="A0A0H3AAL9"/>
<protein>
    <submittedName>
        <fullName evidence="4">Thioredoxin-disulfide reductase</fullName>
        <ecNumber evidence="4">1.8.1.9</ecNumber>
    </submittedName>
</protein>
<dbReference type="InterPro" id="IPR023753">
    <property type="entry name" value="FAD/NAD-binding_dom"/>
</dbReference>
<evidence type="ECO:0000313" key="5">
    <source>
        <dbReference type="Proteomes" id="UP000009173"/>
    </source>
</evidence>
<evidence type="ECO:0000256" key="2">
    <source>
        <dbReference type="ARBA" id="ARBA00023002"/>
    </source>
</evidence>
<dbReference type="InterPro" id="IPR036188">
    <property type="entry name" value="FAD/NAD-bd_sf"/>
</dbReference>
<dbReference type="InterPro" id="IPR050097">
    <property type="entry name" value="Ferredoxin-NADP_redctase_2"/>
</dbReference>
<dbReference type="Proteomes" id="UP000009173">
    <property type="component" value="Chromosome"/>
</dbReference>
<keyword evidence="1" id="KW-0285">Flavoprotein</keyword>
<dbReference type="SUPFAM" id="SSF51905">
    <property type="entry name" value="FAD/NAD(P)-binding domain"/>
    <property type="match status" value="1"/>
</dbReference>
<dbReference type="AlphaFoldDB" id="A0A0H3AAL9"/>
<reference evidence="5" key="1">
    <citation type="journal article" date="2009" name="Environ. Microbiol.">
        <title>Contribution of mobile genetic elements to Desulfovibrio vulgaris genome plasticity.</title>
        <authorList>
            <person name="Walker C.B."/>
            <person name="Stolyar S."/>
            <person name="Chivian D."/>
            <person name="Pinel N."/>
            <person name="Gabster J.A."/>
            <person name="Dehal P.S."/>
            <person name="He Z."/>
            <person name="Yang Z.K."/>
            <person name="Yen H.C."/>
            <person name="Zhou J."/>
            <person name="Wall J.D."/>
            <person name="Hazen T.C."/>
            <person name="Arkin A.P."/>
            <person name="Stahl D.A."/>
        </authorList>
    </citation>
    <scope>NUCLEOTIDE SEQUENCE [LARGE SCALE GENOMIC DNA]</scope>
    <source>
        <strain evidence="5">DP4</strain>
    </source>
</reference>
<gene>
    <name evidence="4" type="ordered locus">Dvul_1622</name>
</gene>
<feature type="domain" description="FAD/NAD(P)-binding" evidence="3">
    <location>
        <begin position="6"/>
        <end position="281"/>
    </location>
</feature>
<dbReference type="PRINTS" id="PR00368">
    <property type="entry name" value="FADPNR"/>
</dbReference>
<sequence precursor="true">METRPLVIIGAGPAGLSAAVYTARAGIPTLVFGSAPKVAGDYDIDNYFGFDETITGRELIERGRRQAERFGAVLRDDRILGLHHGDDGGFRITTEAGETAACAIILATGVSRVRPGISNIADYEGKGVSYCVSCDGFFYRGLRVKVLGEGVFAANQALELLHYTPHVSICTQGKAASITPEFMTRLDEAGIAVDDRKIASLEGTPALSVLRYEDGSTEEAQGLFIAMGEASSLDFAYTLGVERNGVFLGADSDQRTNIPGVFAAGDCTGGFLQIAVAVGEGAKAARAAISYIKEECPFATSRRNTTTES</sequence>
<dbReference type="PANTHER" id="PTHR48105">
    <property type="entry name" value="THIOREDOXIN REDUCTASE 1-RELATED-RELATED"/>
    <property type="match status" value="1"/>
</dbReference>
<dbReference type="HOGENOM" id="CLU_031864_5_3_7"/>
<dbReference type="PRINTS" id="PR00469">
    <property type="entry name" value="PNDRDTASEII"/>
</dbReference>
<dbReference type="Gene3D" id="3.50.50.60">
    <property type="entry name" value="FAD/NAD(P)-binding domain"/>
    <property type="match status" value="2"/>
</dbReference>
<dbReference type="KEGG" id="dvl:Dvul_1622"/>
<proteinExistence type="predicted"/>
<dbReference type="GO" id="GO:0004791">
    <property type="term" value="F:thioredoxin-disulfide reductase (NADPH) activity"/>
    <property type="evidence" value="ECO:0007669"/>
    <property type="project" value="UniProtKB-EC"/>
</dbReference>
<keyword evidence="2 4" id="KW-0560">Oxidoreductase</keyword>
<name>A0A0H3AAL9_NITV4</name>
<evidence type="ECO:0000313" key="4">
    <source>
        <dbReference type="EMBL" id="ABM28639.1"/>
    </source>
</evidence>
<evidence type="ECO:0000259" key="3">
    <source>
        <dbReference type="Pfam" id="PF07992"/>
    </source>
</evidence>
<dbReference type="EMBL" id="CP000527">
    <property type="protein sequence ID" value="ABM28639.1"/>
    <property type="molecule type" value="Genomic_DNA"/>
</dbReference>
<dbReference type="Pfam" id="PF07992">
    <property type="entry name" value="Pyr_redox_2"/>
    <property type="match status" value="1"/>
</dbReference>